<proteinExistence type="predicted"/>
<reference evidence="2 3" key="1">
    <citation type="submission" date="2016-03" db="EMBL/GenBank/DDBJ databases">
        <title>Draft genome sequence of Paenibacillus antarcticus CECT 5836.</title>
        <authorList>
            <person name="Shin S.-K."/>
            <person name="Yi H."/>
        </authorList>
    </citation>
    <scope>NUCLEOTIDE SEQUENCE [LARGE SCALE GENOMIC DNA]</scope>
    <source>
        <strain evidence="2 3">CECT 5836</strain>
    </source>
</reference>
<dbReference type="InterPro" id="IPR027417">
    <property type="entry name" value="P-loop_NTPase"/>
</dbReference>
<sequence length="293" mass="33713">MGNVITFLNMKGGVGKTTLCKEIGYYLASRGDRVLLIDVDPQANLTQSIFKKYKYKHTYERENEENRNFKVCTSSINMVFNHSYIEKTVKENVILNLSDNLSIIPGDLNTIFLERTLGGSDKEQALKNFIEDFKLTDDFKYILLDCPPTYSFYTTAALLASDFYVSPIYPDSYSVLGLDLLFKAIEKLKSVHRERFKYRPIFQVGVIFSNIAKTPTTGVQNFIDEILTSNELKEKEIYFFTNAFVKNPQIPKDVGYFIVDGENNHSKMNIEVIVEEFDERITQLCPQNTLNQI</sequence>
<comment type="caution">
    <text evidence="2">The sequence shown here is derived from an EMBL/GenBank/DDBJ whole genome shotgun (WGS) entry which is preliminary data.</text>
</comment>
<protein>
    <recommendedName>
        <fullName evidence="1">AAA domain-containing protein</fullName>
    </recommendedName>
</protein>
<dbReference type="CDD" id="cd02042">
    <property type="entry name" value="ParAB_family"/>
    <property type="match status" value="1"/>
</dbReference>
<dbReference type="RefSeq" id="WP_068646738.1">
    <property type="nucleotide sequence ID" value="NZ_CP043611.1"/>
</dbReference>
<dbReference type="InterPro" id="IPR050678">
    <property type="entry name" value="DNA_Partitioning_ATPase"/>
</dbReference>
<dbReference type="PANTHER" id="PTHR13696">
    <property type="entry name" value="P-LOOP CONTAINING NUCLEOSIDE TRIPHOSPHATE HYDROLASE"/>
    <property type="match status" value="1"/>
</dbReference>
<dbReference type="Gene3D" id="3.40.50.300">
    <property type="entry name" value="P-loop containing nucleotide triphosphate hydrolases"/>
    <property type="match status" value="1"/>
</dbReference>
<dbReference type="SUPFAM" id="SSF52540">
    <property type="entry name" value="P-loop containing nucleoside triphosphate hydrolases"/>
    <property type="match status" value="1"/>
</dbReference>
<dbReference type="EMBL" id="LVJI01000002">
    <property type="protein sequence ID" value="OAB48008.1"/>
    <property type="molecule type" value="Genomic_DNA"/>
</dbReference>
<dbReference type="OrthoDB" id="9791162at2"/>
<dbReference type="PANTHER" id="PTHR13696:SF99">
    <property type="entry name" value="COBYRINIC ACID AC-DIAMIDE SYNTHASE"/>
    <property type="match status" value="1"/>
</dbReference>
<organism evidence="2 3">
    <name type="scientific">Paenibacillus antarcticus</name>
    <dbReference type="NCBI Taxonomy" id="253703"/>
    <lineage>
        <taxon>Bacteria</taxon>
        <taxon>Bacillati</taxon>
        <taxon>Bacillota</taxon>
        <taxon>Bacilli</taxon>
        <taxon>Bacillales</taxon>
        <taxon>Paenibacillaceae</taxon>
        <taxon>Paenibacillus</taxon>
    </lineage>
</organism>
<accession>A0A168QNV9</accession>
<dbReference type="InterPro" id="IPR025669">
    <property type="entry name" value="AAA_dom"/>
</dbReference>
<dbReference type="Pfam" id="PF13614">
    <property type="entry name" value="AAA_31"/>
    <property type="match status" value="1"/>
</dbReference>
<gene>
    <name evidence="2" type="ORF">PBAT_03805</name>
</gene>
<feature type="domain" description="AAA" evidence="1">
    <location>
        <begin position="3"/>
        <end position="196"/>
    </location>
</feature>
<evidence type="ECO:0000313" key="2">
    <source>
        <dbReference type="EMBL" id="OAB48008.1"/>
    </source>
</evidence>
<keyword evidence="3" id="KW-1185">Reference proteome</keyword>
<name>A0A168QNV9_9BACL</name>
<dbReference type="AlphaFoldDB" id="A0A168QNV9"/>
<dbReference type="Proteomes" id="UP000077355">
    <property type="component" value="Unassembled WGS sequence"/>
</dbReference>
<evidence type="ECO:0000259" key="1">
    <source>
        <dbReference type="Pfam" id="PF13614"/>
    </source>
</evidence>
<evidence type="ECO:0000313" key="3">
    <source>
        <dbReference type="Proteomes" id="UP000077355"/>
    </source>
</evidence>